<dbReference type="AlphaFoldDB" id="A0AAD8S4W0"/>
<keyword evidence="7" id="KW-0808">Transferase</keyword>
<evidence type="ECO:0000313" key="18">
    <source>
        <dbReference type="Proteomes" id="UP001231189"/>
    </source>
</evidence>
<evidence type="ECO:0000256" key="5">
    <source>
        <dbReference type="ARBA" id="ARBA00005884"/>
    </source>
</evidence>
<keyword evidence="9" id="KW-0677">Repeat</keyword>
<protein>
    <recommendedName>
        <fullName evidence="6">RBR-type E3 ubiquitin transferase</fullName>
        <ecNumber evidence="6">2.3.2.31</ecNumber>
    </recommendedName>
</protein>
<dbReference type="InterPro" id="IPR002867">
    <property type="entry name" value="IBR_dom"/>
</dbReference>
<keyword evidence="8" id="KW-0479">Metal-binding</keyword>
<dbReference type="GO" id="GO:0016567">
    <property type="term" value="P:protein ubiquitination"/>
    <property type="evidence" value="ECO:0007669"/>
    <property type="project" value="InterPro"/>
</dbReference>
<organism evidence="17 18">
    <name type="scientific">Lolium multiflorum</name>
    <name type="common">Italian ryegrass</name>
    <name type="synonym">Lolium perenne subsp. multiflorum</name>
    <dbReference type="NCBI Taxonomy" id="4521"/>
    <lineage>
        <taxon>Eukaryota</taxon>
        <taxon>Viridiplantae</taxon>
        <taxon>Streptophyta</taxon>
        <taxon>Embryophyta</taxon>
        <taxon>Tracheophyta</taxon>
        <taxon>Spermatophyta</taxon>
        <taxon>Magnoliopsida</taxon>
        <taxon>Liliopsida</taxon>
        <taxon>Poales</taxon>
        <taxon>Poaceae</taxon>
        <taxon>BOP clade</taxon>
        <taxon>Pooideae</taxon>
        <taxon>Poodae</taxon>
        <taxon>Poeae</taxon>
        <taxon>Poeae Chloroplast Group 2 (Poeae type)</taxon>
        <taxon>Loliodinae</taxon>
        <taxon>Loliinae</taxon>
        <taxon>Lolium</taxon>
    </lineage>
</organism>
<evidence type="ECO:0000256" key="8">
    <source>
        <dbReference type="ARBA" id="ARBA00022723"/>
    </source>
</evidence>
<keyword evidence="12" id="KW-0862">Zinc</keyword>
<evidence type="ECO:0000256" key="6">
    <source>
        <dbReference type="ARBA" id="ARBA00012251"/>
    </source>
</evidence>
<evidence type="ECO:0000256" key="7">
    <source>
        <dbReference type="ARBA" id="ARBA00022679"/>
    </source>
</evidence>
<evidence type="ECO:0000256" key="4">
    <source>
        <dbReference type="ARBA" id="ARBA00004906"/>
    </source>
</evidence>
<dbReference type="PROSITE" id="PS51873">
    <property type="entry name" value="TRIAD"/>
    <property type="match status" value="1"/>
</dbReference>
<evidence type="ECO:0000256" key="13">
    <source>
        <dbReference type="PROSITE-ProRule" id="PRU00175"/>
    </source>
</evidence>
<dbReference type="Gene3D" id="1.20.120.1750">
    <property type="match status" value="1"/>
</dbReference>
<dbReference type="CDD" id="cd16773">
    <property type="entry name" value="RING-HC_RBR_TRIAD1"/>
    <property type="match status" value="1"/>
</dbReference>
<dbReference type="Pfam" id="PF00097">
    <property type="entry name" value="zf-C3HC4"/>
    <property type="match status" value="1"/>
</dbReference>
<dbReference type="InterPro" id="IPR001841">
    <property type="entry name" value="Znf_RING"/>
</dbReference>
<evidence type="ECO:0000256" key="11">
    <source>
        <dbReference type="ARBA" id="ARBA00022786"/>
    </source>
</evidence>
<dbReference type="Proteomes" id="UP001231189">
    <property type="component" value="Unassembled WGS sequence"/>
</dbReference>
<name>A0AAD8S4W0_LOLMU</name>
<dbReference type="Gene3D" id="3.30.40.10">
    <property type="entry name" value="Zinc/RING finger domain, C3HC4 (zinc finger)"/>
    <property type="match status" value="1"/>
</dbReference>
<sequence>MASDDECYDDYYDEDEEGLLVDEDDVGLLEAEEALPEFRADHWAITRKSLSTAQQQELFMVMNLVNLEPHNARALLMHHRWKMDRITDFLERRGREGLFKEAGIVVPPEENSTAFPFGTAADNGAHKRPRIATCNVCFDDVSQLSDVSTMDCGHSFCNDCWTEHFLVSLDSGRKHIHCMEVKCPAICDDATVRRLLGLKYPAAAKRFDGFVLESYLENNAAVKWCPSAPHCGRAIRVDATDASDWCCEVECPCGVSFCFNCAAPAHSPVPCSMWDKWDAKFRGESENLKWIQVNTKSCPGCLKPIEKNGGCNHVSCPCGTYLCYACGGKLGLSHNCNRYDEKTASSYDAIRRQMLRFTHYCDRYNVHAASRKAEQDGTLWPSILKRILQLESASNVRPLNRDASWLARAYHALLASRLVLSRSYAFAYYMFGDEVRTRPADRASLAMAKELFENQQEQLERNAERLSKVLATEAPPVLEEDQLVRTMQETVNLAKIVDSHCREMYTCIQDELLPLLLETMNIAPYRPDGPDKAKDLPA</sequence>
<dbReference type="GO" id="GO:0008270">
    <property type="term" value="F:zinc ion binding"/>
    <property type="evidence" value="ECO:0007669"/>
    <property type="project" value="UniProtKB-KW"/>
</dbReference>
<dbReference type="PROSITE" id="PS50089">
    <property type="entry name" value="ZF_RING_2"/>
    <property type="match status" value="1"/>
</dbReference>
<comment type="cofactor">
    <cofactor evidence="2">
        <name>Zn(2+)</name>
        <dbReference type="ChEBI" id="CHEBI:29105"/>
    </cofactor>
</comment>
<dbReference type="Pfam" id="PF26200">
    <property type="entry name" value="Rcat_RNF216"/>
    <property type="match status" value="1"/>
</dbReference>
<feature type="domain" description="RING-type" evidence="15">
    <location>
        <begin position="134"/>
        <end position="184"/>
    </location>
</feature>
<feature type="coiled-coil region" evidence="14">
    <location>
        <begin position="442"/>
        <end position="469"/>
    </location>
</feature>
<keyword evidence="14" id="KW-0175">Coiled coil</keyword>
<evidence type="ECO:0000256" key="12">
    <source>
        <dbReference type="ARBA" id="ARBA00022833"/>
    </source>
</evidence>
<dbReference type="PANTHER" id="PTHR11685">
    <property type="entry name" value="RBR FAMILY RING FINGER AND IBR DOMAIN-CONTAINING"/>
    <property type="match status" value="1"/>
</dbReference>
<evidence type="ECO:0000256" key="10">
    <source>
        <dbReference type="ARBA" id="ARBA00022771"/>
    </source>
</evidence>
<comment type="caution">
    <text evidence="17">The sequence shown here is derived from an EMBL/GenBank/DDBJ whole genome shotgun (WGS) entry which is preliminary data.</text>
</comment>
<dbReference type="SMART" id="SM00647">
    <property type="entry name" value="IBR"/>
    <property type="match status" value="2"/>
</dbReference>
<evidence type="ECO:0000256" key="2">
    <source>
        <dbReference type="ARBA" id="ARBA00001947"/>
    </source>
</evidence>
<dbReference type="CDD" id="cd20346">
    <property type="entry name" value="BRcat_RBR_ANKIB1"/>
    <property type="match status" value="1"/>
</dbReference>
<dbReference type="InterPro" id="IPR031127">
    <property type="entry name" value="E3_UB_ligase_RBR"/>
</dbReference>
<evidence type="ECO:0000256" key="9">
    <source>
        <dbReference type="ARBA" id="ARBA00022737"/>
    </source>
</evidence>
<dbReference type="Pfam" id="PF19422">
    <property type="entry name" value="Ariadne"/>
    <property type="match status" value="1"/>
</dbReference>
<comment type="catalytic activity">
    <reaction evidence="1">
        <text>[E2 ubiquitin-conjugating enzyme]-S-ubiquitinyl-L-cysteine + [acceptor protein]-L-lysine = [E2 ubiquitin-conjugating enzyme]-L-cysteine + [acceptor protein]-N(6)-ubiquitinyl-L-lysine.</text>
        <dbReference type="EC" id="2.3.2.31"/>
    </reaction>
</comment>
<gene>
    <name evidence="17" type="ORF">QYE76_062978</name>
</gene>
<evidence type="ECO:0000256" key="3">
    <source>
        <dbReference type="ARBA" id="ARBA00003976"/>
    </source>
</evidence>
<evidence type="ECO:0000259" key="15">
    <source>
        <dbReference type="PROSITE" id="PS50089"/>
    </source>
</evidence>
<comment type="function">
    <text evidence="3">Might act as an E3 ubiquitin-protein ligase, or as part of E3 complex, which accepts ubiquitin from specific E2 ubiquitin-conjugating enzymes and then transfers it to substrates.</text>
</comment>
<reference evidence="17" key="1">
    <citation type="submission" date="2023-07" db="EMBL/GenBank/DDBJ databases">
        <title>A chromosome-level genome assembly of Lolium multiflorum.</title>
        <authorList>
            <person name="Chen Y."/>
            <person name="Copetti D."/>
            <person name="Kolliker R."/>
            <person name="Studer B."/>
        </authorList>
    </citation>
    <scope>NUCLEOTIDE SEQUENCE</scope>
    <source>
        <strain evidence="17">02402/16</strain>
        <tissue evidence="17">Leaf</tissue>
    </source>
</reference>
<dbReference type="InterPro" id="IPR018957">
    <property type="entry name" value="Znf_C3HC4_RING-type"/>
</dbReference>
<dbReference type="InterPro" id="IPR013083">
    <property type="entry name" value="Znf_RING/FYVE/PHD"/>
</dbReference>
<dbReference type="InterPro" id="IPR045840">
    <property type="entry name" value="Ariadne"/>
</dbReference>
<dbReference type="InterPro" id="IPR044066">
    <property type="entry name" value="TRIAD_supradom"/>
</dbReference>
<dbReference type="GO" id="GO:0061630">
    <property type="term" value="F:ubiquitin protein ligase activity"/>
    <property type="evidence" value="ECO:0007669"/>
    <property type="project" value="UniProtKB-EC"/>
</dbReference>
<dbReference type="FunFam" id="3.30.40.10:FF:000019">
    <property type="entry name" value="RBR-type E3 ubiquitin transferase"/>
    <property type="match status" value="1"/>
</dbReference>
<proteinExistence type="inferred from homology"/>
<keyword evidence="11" id="KW-0833">Ubl conjugation pathway</keyword>
<evidence type="ECO:0000256" key="1">
    <source>
        <dbReference type="ARBA" id="ARBA00001798"/>
    </source>
</evidence>
<keyword evidence="18" id="KW-1185">Reference proteome</keyword>
<dbReference type="SUPFAM" id="SSF57850">
    <property type="entry name" value="RING/U-box"/>
    <property type="match status" value="3"/>
</dbReference>
<dbReference type="Pfam" id="PF01485">
    <property type="entry name" value="IBR"/>
    <property type="match status" value="1"/>
</dbReference>
<evidence type="ECO:0000313" key="17">
    <source>
        <dbReference type="EMBL" id="KAK1645173.1"/>
    </source>
</evidence>
<keyword evidence="10 13" id="KW-0863">Zinc-finger</keyword>
<dbReference type="EC" id="2.3.2.31" evidence="6"/>
<accession>A0AAD8S4W0</accession>
<comment type="pathway">
    <text evidence="4">Protein modification; protein ubiquitination.</text>
</comment>
<feature type="domain" description="RING-type" evidence="16">
    <location>
        <begin position="130"/>
        <end position="340"/>
    </location>
</feature>
<dbReference type="EMBL" id="JAUUTY010000004">
    <property type="protein sequence ID" value="KAK1645173.1"/>
    <property type="molecule type" value="Genomic_DNA"/>
</dbReference>
<evidence type="ECO:0000259" key="16">
    <source>
        <dbReference type="PROSITE" id="PS51873"/>
    </source>
</evidence>
<evidence type="ECO:0000256" key="14">
    <source>
        <dbReference type="SAM" id="Coils"/>
    </source>
</evidence>
<comment type="similarity">
    <text evidence="5">Belongs to the RBR family. Ariadne subfamily.</text>
</comment>